<sequence length="213" mass="24896">MVKVKDYHAYLIEIDGMPDERLERIVSQVRARRQIKTRRIDLSHVREEVDRIVTIYNEAWENNWGFLPLTDAEAEAMAASLKLVADPGLMRFAYVDGELAAVLGALPDPNVPFRPRWNRLFDTDFMRVTRLLLTRRHIPRIRLMFFGVRPGFRNQGVDAILFHECLAYARERGYRTCEPSMLLEDNDLILRASEAMGGHRYKTWRIYEMPLGS</sequence>
<dbReference type="InterPro" id="IPR016181">
    <property type="entry name" value="Acyl_CoA_acyltransferase"/>
</dbReference>
<comment type="caution">
    <text evidence="2">The sequence shown here is derived from an EMBL/GenBank/DDBJ whole genome shotgun (WGS) entry which is preliminary data.</text>
</comment>
<gene>
    <name evidence="2" type="ORF">S06H3_25809</name>
</gene>
<dbReference type="InterPro" id="IPR039968">
    <property type="entry name" value="BcerS-like"/>
</dbReference>
<dbReference type="AlphaFoldDB" id="X1P017"/>
<name>X1P017_9ZZZZ</name>
<accession>X1P017</accession>
<dbReference type="PANTHER" id="PTHR41368:SF1">
    <property type="entry name" value="PROTEIN YGHO"/>
    <property type="match status" value="1"/>
</dbReference>
<evidence type="ECO:0000313" key="2">
    <source>
        <dbReference type="EMBL" id="GAI24249.1"/>
    </source>
</evidence>
<dbReference type="EMBL" id="BARV01014872">
    <property type="protein sequence ID" value="GAI24249.1"/>
    <property type="molecule type" value="Genomic_DNA"/>
</dbReference>
<proteinExistence type="predicted"/>
<reference evidence="2" key="1">
    <citation type="journal article" date="2014" name="Front. Microbiol.">
        <title>High frequency of phylogenetically diverse reductive dehalogenase-homologous genes in deep subseafloor sedimentary metagenomes.</title>
        <authorList>
            <person name="Kawai M."/>
            <person name="Futagami T."/>
            <person name="Toyoda A."/>
            <person name="Takaki Y."/>
            <person name="Nishi S."/>
            <person name="Hori S."/>
            <person name="Arai W."/>
            <person name="Tsubouchi T."/>
            <person name="Morono Y."/>
            <person name="Uchiyama I."/>
            <person name="Ito T."/>
            <person name="Fujiyama A."/>
            <person name="Inagaki F."/>
            <person name="Takami H."/>
        </authorList>
    </citation>
    <scope>NUCLEOTIDE SEQUENCE</scope>
    <source>
        <strain evidence="2">Expedition CK06-06</strain>
    </source>
</reference>
<dbReference type="Gene3D" id="3.40.630.30">
    <property type="match status" value="1"/>
</dbReference>
<dbReference type="Pfam" id="PF00583">
    <property type="entry name" value="Acetyltransf_1"/>
    <property type="match status" value="1"/>
</dbReference>
<dbReference type="PANTHER" id="PTHR41368">
    <property type="entry name" value="PROTEIN YGHO"/>
    <property type="match status" value="1"/>
</dbReference>
<dbReference type="PROSITE" id="PS51186">
    <property type="entry name" value="GNAT"/>
    <property type="match status" value="1"/>
</dbReference>
<dbReference type="CDD" id="cd04301">
    <property type="entry name" value="NAT_SF"/>
    <property type="match status" value="1"/>
</dbReference>
<feature type="domain" description="N-acetyltransferase" evidence="1">
    <location>
        <begin position="40"/>
        <end position="212"/>
    </location>
</feature>
<dbReference type="SUPFAM" id="SSF55729">
    <property type="entry name" value="Acyl-CoA N-acyltransferases (Nat)"/>
    <property type="match status" value="1"/>
</dbReference>
<protein>
    <recommendedName>
        <fullName evidence="1">N-acetyltransferase domain-containing protein</fullName>
    </recommendedName>
</protein>
<organism evidence="2">
    <name type="scientific">marine sediment metagenome</name>
    <dbReference type="NCBI Taxonomy" id="412755"/>
    <lineage>
        <taxon>unclassified sequences</taxon>
        <taxon>metagenomes</taxon>
        <taxon>ecological metagenomes</taxon>
    </lineage>
</organism>
<dbReference type="InterPro" id="IPR000182">
    <property type="entry name" value="GNAT_dom"/>
</dbReference>
<evidence type="ECO:0000259" key="1">
    <source>
        <dbReference type="PROSITE" id="PS51186"/>
    </source>
</evidence>
<dbReference type="GO" id="GO:0016747">
    <property type="term" value="F:acyltransferase activity, transferring groups other than amino-acyl groups"/>
    <property type="evidence" value="ECO:0007669"/>
    <property type="project" value="InterPro"/>
</dbReference>